<dbReference type="Pfam" id="PF10178">
    <property type="entry name" value="PAC3"/>
    <property type="match status" value="1"/>
</dbReference>
<dbReference type="PANTHER" id="PTHR31051">
    <property type="entry name" value="PROTEASOME ASSEMBLY CHAPERONE 3"/>
    <property type="match status" value="1"/>
</dbReference>
<dbReference type="InterPro" id="IPR018788">
    <property type="entry name" value="Proteasome_assmbl_chp_3"/>
</dbReference>
<evidence type="ECO:0008006" key="3">
    <source>
        <dbReference type="Google" id="ProtNLM"/>
    </source>
</evidence>
<dbReference type="InterPro" id="IPR053720">
    <property type="entry name" value="Psm_Assembly_Chaperone"/>
</dbReference>
<dbReference type="Gene3D" id="3.30.230.90">
    <property type="match status" value="1"/>
</dbReference>
<name>A0A7M7PHW4_STRPU</name>
<dbReference type="OMA" id="ANCDDPQ"/>
<keyword evidence="2" id="KW-1185">Reference proteome</keyword>
<protein>
    <recommendedName>
        <fullName evidence="3">Proteasome assembly chaperone 3</fullName>
    </recommendedName>
</protein>
<dbReference type="RefSeq" id="XP_030851471.1">
    <property type="nucleotide sequence ID" value="XM_030995611.1"/>
</dbReference>
<dbReference type="EnsemblMetazoa" id="XM_030995611">
    <property type="protein sequence ID" value="XP_030851471"/>
    <property type="gene ID" value="LOC100892637"/>
</dbReference>
<dbReference type="FunCoup" id="A0A7M7PHW4">
    <property type="interactions" value="362"/>
</dbReference>
<evidence type="ECO:0000313" key="1">
    <source>
        <dbReference type="EnsemblMetazoa" id="XP_030851471"/>
    </source>
</evidence>
<dbReference type="Proteomes" id="UP000007110">
    <property type="component" value="Unassembled WGS sequence"/>
</dbReference>
<evidence type="ECO:0000313" key="2">
    <source>
        <dbReference type="Proteomes" id="UP000007110"/>
    </source>
</evidence>
<dbReference type="InParanoid" id="A0A7M7PHW4"/>
<dbReference type="CTD" id="84262"/>
<dbReference type="OrthoDB" id="5839at2759"/>
<dbReference type="GO" id="GO:0043248">
    <property type="term" value="P:proteasome assembly"/>
    <property type="evidence" value="ECO:0007669"/>
    <property type="project" value="InterPro"/>
</dbReference>
<dbReference type="GeneID" id="100892637"/>
<organism evidence="1 2">
    <name type="scientific">Strongylocentrotus purpuratus</name>
    <name type="common">Purple sea urchin</name>
    <dbReference type="NCBI Taxonomy" id="7668"/>
    <lineage>
        <taxon>Eukaryota</taxon>
        <taxon>Metazoa</taxon>
        <taxon>Echinodermata</taxon>
        <taxon>Eleutherozoa</taxon>
        <taxon>Echinozoa</taxon>
        <taxon>Echinoidea</taxon>
        <taxon>Euechinoidea</taxon>
        <taxon>Echinacea</taxon>
        <taxon>Camarodonta</taxon>
        <taxon>Echinidea</taxon>
        <taxon>Strongylocentrotidae</taxon>
        <taxon>Strongylocentrotus</taxon>
    </lineage>
</organism>
<dbReference type="AlphaFoldDB" id="A0A7M7PHW4"/>
<dbReference type="PANTHER" id="PTHR31051:SF1">
    <property type="entry name" value="PROTEASOME ASSEMBLY CHAPERONE 3"/>
    <property type="match status" value="1"/>
</dbReference>
<reference evidence="1" key="2">
    <citation type="submission" date="2021-01" db="UniProtKB">
        <authorList>
            <consortium name="EnsemblMetazoa"/>
        </authorList>
    </citation>
    <scope>IDENTIFICATION</scope>
</reference>
<dbReference type="KEGG" id="spu:100892637"/>
<sequence>MMEVQSTYPITKKGAVLLDGKHVDVALTTFEDRFLLVITQYQKFGTLVHVTRDNLPLDKREEIYSTRVLLGNDEPVTHVFARNIAKHVLKTHSKPLLLSIALEDYTPQVMKGIEKVIQDYLI</sequence>
<accession>A0A7M7PHW4</accession>
<reference evidence="2" key="1">
    <citation type="submission" date="2015-02" db="EMBL/GenBank/DDBJ databases">
        <title>Genome sequencing for Strongylocentrotus purpuratus.</title>
        <authorList>
            <person name="Murali S."/>
            <person name="Liu Y."/>
            <person name="Vee V."/>
            <person name="English A."/>
            <person name="Wang M."/>
            <person name="Skinner E."/>
            <person name="Han Y."/>
            <person name="Muzny D.M."/>
            <person name="Worley K.C."/>
            <person name="Gibbs R.A."/>
        </authorList>
    </citation>
    <scope>NUCLEOTIDE SEQUENCE</scope>
</reference>
<proteinExistence type="predicted"/>